<dbReference type="KEGG" id="sniv:SFSGTM_00130"/>
<dbReference type="RefSeq" id="WP_162083370.1">
    <property type="nucleotide sequence ID" value="NZ_AP021881.1"/>
</dbReference>
<sequence length="179" mass="20353">MKLSDFYIGLEFFASAGFVWRCTDVGTRTITAIQIEADRDASWYKGPPYLVTETVFDEHDLPGCYLSFDDAIEDAIHEADTSGHPGFPHKVASRMMRERFSSQMAKYRNKGLLRFDRVRGDGELLHPYAAKKSGDSWNVRLYLPFVNEYAEMPELEFLGLPIATNDDVKQRAKANSINS</sequence>
<proteinExistence type="predicted"/>
<reference evidence="2" key="1">
    <citation type="submission" date="2019-11" db="EMBL/GenBank/DDBJ databases">
        <title>Isolation and characterization of a novel species in the genus Sulfuriferula.</title>
        <authorList>
            <person name="Mochizuki J."/>
            <person name="Kojima H."/>
            <person name="Fukui M."/>
        </authorList>
    </citation>
    <scope>NUCLEOTIDE SEQUENCE [LARGE SCALE GENOMIC DNA]</scope>
    <source>
        <strain evidence="2">SGTM</strain>
    </source>
</reference>
<organism evidence="1 2">
    <name type="scientific">Sulfuriferula nivalis</name>
    <dbReference type="NCBI Taxonomy" id="2675298"/>
    <lineage>
        <taxon>Bacteria</taxon>
        <taxon>Pseudomonadati</taxon>
        <taxon>Pseudomonadota</taxon>
        <taxon>Betaproteobacteria</taxon>
        <taxon>Nitrosomonadales</taxon>
        <taxon>Sulfuricellaceae</taxon>
        <taxon>Sulfuriferula</taxon>
    </lineage>
</organism>
<dbReference type="AlphaFoldDB" id="A0A809RCC9"/>
<keyword evidence="2" id="KW-1185">Reference proteome</keyword>
<name>A0A809RCC9_9PROT</name>
<evidence type="ECO:0000313" key="1">
    <source>
        <dbReference type="EMBL" id="BBO99304.1"/>
    </source>
</evidence>
<dbReference type="Proteomes" id="UP000463939">
    <property type="component" value="Chromosome"/>
</dbReference>
<protein>
    <submittedName>
        <fullName evidence="1">Uncharacterized protein</fullName>
    </submittedName>
</protein>
<gene>
    <name evidence="1" type="ORF">SFSGTM_00130</name>
</gene>
<dbReference type="EMBL" id="AP021881">
    <property type="protein sequence ID" value="BBO99304.1"/>
    <property type="molecule type" value="Genomic_DNA"/>
</dbReference>
<evidence type="ECO:0000313" key="2">
    <source>
        <dbReference type="Proteomes" id="UP000463939"/>
    </source>
</evidence>
<accession>A0A809RCC9</accession>